<dbReference type="OrthoDB" id="7479694at2759"/>
<proteinExistence type="predicted"/>
<dbReference type="EMBL" id="CAJOBZ010000008">
    <property type="protein sequence ID" value="CAF4822499.1"/>
    <property type="molecule type" value="Genomic_DNA"/>
</dbReference>
<keyword evidence="3" id="KW-1185">Reference proteome</keyword>
<evidence type="ECO:0000313" key="3">
    <source>
        <dbReference type="Proteomes" id="UP000663880"/>
    </source>
</evidence>
<organism evidence="2 3">
    <name type="scientific">Pieris macdunnoughi</name>
    <dbReference type="NCBI Taxonomy" id="345717"/>
    <lineage>
        <taxon>Eukaryota</taxon>
        <taxon>Metazoa</taxon>
        <taxon>Ecdysozoa</taxon>
        <taxon>Arthropoda</taxon>
        <taxon>Hexapoda</taxon>
        <taxon>Insecta</taxon>
        <taxon>Pterygota</taxon>
        <taxon>Neoptera</taxon>
        <taxon>Endopterygota</taxon>
        <taxon>Lepidoptera</taxon>
        <taxon>Glossata</taxon>
        <taxon>Ditrysia</taxon>
        <taxon>Papilionoidea</taxon>
        <taxon>Pieridae</taxon>
        <taxon>Pierinae</taxon>
        <taxon>Pieris</taxon>
    </lineage>
</organism>
<sequence length="191" mass="21076">MGDDRRQKVLTSICRYMSRRRQRRSDTNGGVGRCARASQAGGRLGRIFRGAGGRGRAGGRRAERGQPQQRHTPPPEHGGQRAGRVPYAARGLLATKIRTPWRRAAHSPLATSARHIERWDATRERARGHTATAATGPTASDRTRTLFRERRSAPPPPARPPWAANFTRNCGRAVRRYVPRASAATACLRSS</sequence>
<protein>
    <submittedName>
        <fullName evidence="2">Uncharacterized protein</fullName>
    </submittedName>
</protein>
<dbReference type="AlphaFoldDB" id="A0A821QD40"/>
<feature type="compositionally biased region" description="Basic and acidic residues" evidence="1">
    <location>
        <begin position="141"/>
        <end position="152"/>
    </location>
</feature>
<feature type="compositionally biased region" description="Low complexity" evidence="1">
    <location>
        <begin position="129"/>
        <end position="139"/>
    </location>
</feature>
<feature type="region of interest" description="Disordered" evidence="1">
    <location>
        <begin position="15"/>
        <end position="83"/>
    </location>
</feature>
<comment type="caution">
    <text evidence="2">The sequence shown here is derived from an EMBL/GenBank/DDBJ whole genome shotgun (WGS) entry which is preliminary data.</text>
</comment>
<name>A0A821QD40_9NEOP</name>
<accession>A0A821QD40</accession>
<reference evidence="2" key="1">
    <citation type="submission" date="2021-02" db="EMBL/GenBank/DDBJ databases">
        <authorList>
            <person name="Steward A R."/>
        </authorList>
    </citation>
    <scope>NUCLEOTIDE SEQUENCE</scope>
</reference>
<evidence type="ECO:0000256" key="1">
    <source>
        <dbReference type="SAM" id="MobiDB-lite"/>
    </source>
</evidence>
<evidence type="ECO:0000313" key="2">
    <source>
        <dbReference type="EMBL" id="CAF4822499.1"/>
    </source>
</evidence>
<dbReference type="Proteomes" id="UP000663880">
    <property type="component" value="Unassembled WGS sequence"/>
</dbReference>
<feature type="region of interest" description="Disordered" evidence="1">
    <location>
        <begin position="124"/>
        <end position="165"/>
    </location>
</feature>
<gene>
    <name evidence="2" type="ORF">PMACD_LOCUS4697</name>
</gene>